<keyword evidence="1" id="KW-1133">Transmembrane helix</keyword>
<keyword evidence="2" id="KW-1185">Reference proteome</keyword>
<evidence type="ECO:0000313" key="2">
    <source>
        <dbReference type="Proteomes" id="UP000694941"/>
    </source>
</evidence>
<feature type="transmembrane region" description="Helical" evidence="1">
    <location>
        <begin position="315"/>
        <end position="333"/>
    </location>
</feature>
<proteinExistence type="predicted"/>
<gene>
    <name evidence="3" type="primary">LOC106473746</name>
</gene>
<accession>A0ABM1BW88</accession>
<protein>
    <submittedName>
        <fullName evidence="3">Protein ZBED8-like</fullName>
    </submittedName>
</protein>
<dbReference type="SUPFAM" id="SSF53098">
    <property type="entry name" value="Ribonuclease H-like"/>
    <property type="match status" value="1"/>
</dbReference>
<evidence type="ECO:0000256" key="1">
    <source>
        <dbReference type="SAM" id="Phobius"/>
    </source>
</evidence>
<name>A0ABM1BW88_LIMPO</name>
<evidence type="ECO:0000313" key="3">
    <source>
        <dbReference type="RefSeq" id="XP_013789881.1"/>
    </source>
</evidence>
<dbReference type="GeneID" id="106473746"/>
<organism evidence="2 3">
    <name type="scientific">Limulus polyphemus</name>
    <name type="common">Atlantic horseshoe crab</name>
    <dbReference type="NCBI Taxonomy" id="6850"/>
    <lineage>
        <taxon>Eukaryota</taxon>
        <taxon>Metazoa</taxon>
        <taxon>Ecdysozoa</taxon>
        <taxon>Arthropoda</taxon>
        <taxon>Chelicerata</taxon>
        <taxon>Merostomata</taxon>
        <taxon>Xiphosura</taxon>
        <taxon>Limulidae</taxon>
        <taxon>Limulus</taxon>
    </lineage>
</organism>
<dbReference type="RefSeq" id="XP_013789881.1">
    <property type="nucleotide sequence ID" value="XM_013934427.1"/>
</dbReference>
<reference evidence="3" key="1">
    <citation type="submission" date="2025-08" db="UniProtKB">
        <authorList>
            <consortium name="RefSeq"/>
        </authorList>
    </citation>
    <scope>IDENTIFICATION</scope>
    <source>
        <tissue evidence="3">Muscle</tissue>
    </source>
</reference>
<sequence>MPKLGYVRTEKPVLEASYQVAYQMANAKKPYTIAEELVKPCILEVVKTILGKDEERKVQQVPMSNNVIRNRIIDMSEDILEQVITDIKATLAKISLQLNESTDISHCSQLIALVRYVKNEEVLEHILFCESLKTTTKGQNVFDLIKEFFLKHGLDMNIVGSICTGGAPAMLGNRSGFAALMKRKIPEVRVTHCMLHRYALATKTLPKSLQDVLSTCVKIVNVIGGRSLSHRLFQAFCESMDSEHTVLLYHTEVRWISRGRVLQRIIELREEIKTFLKDQKLDLFSSFDSPNVRSEDFGKFLGITITRFPCISKKALTVLVPFATTYLFFRLFFM</sequence>
<keyword evidence="1" id="KW-0472">Membrane</keyword>
<dbReference type="PANTHER" id="PTHR45913">
    <property type="entry name" value="EPM2A-INTERACTING PROTEIN 1"/>
    <property type="match status" value="1"/>
</dbReference>
<keyword evidence="1" id="KW-0812">Transmembrane</keyword>
<dbReference type="InterPro" id="IPR012337">
    <property type="entry name" value="RNaseH-like_sf"/>
</dbReference>
<dbReference type="PANTHER" id="PTHR45913:SF19">
    <property type="entry name" value="LOW QUALITY PROTEIN: ZINC FINGER BED DOMAIN-CONTAINING PROTEIN 5-LIKE"/>
    <property type="match status" value="1"/>
</dbReference>
<dbReference type="Proteomes" id="UP000694941">
    <property type="component" value="Unplaced"/>
</dbReference>